<dbReference type="InterPro" id="IPR001557">
    <property type="entry name" value="L-lactate/malate_DH"/>
</dbReference>
<comment type="caution">
    <text evidence="6">The sequence shown here is derived from an EMBL/GenBank/DDBJ whole genome shotgun (WGS) entry which is preliminary data.</text>
</comment>
<evidence type="ECO:0000259" key="5">
    <source>
        <dbReference type="Pfam" id="PF02866"/>
    </source>
</evidence>
<organism evidence="6 7">
    <name type="scientific">Loigolactobacillus jiayinensis</name>
    <dbReference type="NCBI Taxonomy" id="2486016"/>
    <lineage>
        <taxon>Bacteria</taxon>
        <taxon>Bacillati</taxon>
        <taxon>Bacillota</taxon>
        <taxon>Bacilli</taxon>
        <taxon>Lactobacillales</taxon>
        <taxon>Lactobacillaceae</taxon>
        <taxon>Loigolactobacillus</taxon>
    </lineage>
</organism>
<proteinExistence type="inferred from homology"/>
<dbReference type="PROSITE" id="PS00064">
    <property type="entry name" value="L_LDH"/>
    <property type="match status" value="1"/>
</dbReference>
<dbReference type="Gene3D" id="3.40.50.720">
    <property type="entry name" value="NAD(P)-binding Rossmann-like Domain"/>
    <property type="match status" value="1"/>
</dbReference>
<dbReference type="RefSeq" id="WP_125554335.1">
    <property type="nucleotide sequence ID" value="NZ_JBHSSL010000082.1"/>
</dbReference>
<dbReference type="SUPFAM" id="SSF56327">
    <property type="entry name" value="LDH C-terminal domain-like"/>
    <property type="match status" value="1"/>
</dbReference>
<evidence type="ECO:0000313" key="6">
    <source>
        <dbReference type="EMBL" id="MFC6170996.1"/>
    </source>
</evidence>
<evidence type="ECO:0000256" key="2">
    <source>
        <dbReference type="ARBA" id="ARBA00023002"/>
    </source>
</evidence>
<evidence type="ECO:0000256" key="1">
    <source>
        <dbReference type="ARBA" id="ARBA00006054"/>
    </source>
</evidence>
<gene>
    <name evidence="6" type="ORF">ACFQGP_10515</name>
</gene>
<dbReference type="PANTHER" id="PTHR43128">
    <property type="entry name" value="L-2-HYDROXYCARBOXYLATE DEHYDROGENASE (NAD(P)(+))"/>
    <property type="match status" value="1"/>
</dbReference>
<dbReference type="EMBL" id="JBHSSL010000082">
    <property type="protein sequence ID" value="MFC6170996.1"/>
    <property type="molecule type" value="Genomic_DNA"/>
</dbReference>
<feature type="domain" description="Lactate/malate dehydrogenase N-terminal" evidence="4">
    <location>
        <begin position="3"/>
        <end position="143"/>
    </location>
</feature>
<evidence type="ECO:0000256" key="3">
    <source>
        <dbReference type="RuleBase" id="RU003369"/>
    </source>
</evidence>
<evidence type="ECO:0000259" key="4">
    <source>
        <dbReference type="Pfam" id="PF00056"/>
    </source>
</evidence>
<dbReference type="InterPro" id="IPR036291">
    <property type="entry name" value="NAD(P)-bd_dom_sf"/>
</dbReference>
<dbReference type="PANTHER" id="PTHR43128:SF31">
    <property type="entry name" value="L-LACTATE DEHYDROGENASE"/>
    <property type="match status" value="1"/>
</dbReference>
<dbReference type="InterPro" id="IPR018177">
    <property type="entry name" value="L-lactate_DH_AS"/>
</dbReference>
<dbReference type="InterPro" id="IPR022383">
    <property type="entry name" value="Lactate/malate_DH_C"/>
</dbReference>
<dbReference type="Gene3D" id="3.90.110.10">
    <property type="entry name" value="Lactate dehydrogenase/glycoside hydrolase, family 4, C-terminal"/>
    <property type="match status" value="1"/>
</dbReference>
<dbReference type="Pfam" id="PF00056">
    <property type="entry name" value="Ldh_1_N"/>
    <property type="match status" value="1"/>
</dbReference>
<name>A0ABW1RDQ8_9LACO</name>
<reference evidence="7" key="1">
    <citation type="journal article" date="2019" name="Int. J. Syst. Evol. Microbiol.">
        <title>The Global Catalogue of Microorganisms (GCM) 10K type strain sequencing project: providing services to taxonomists for standard genome sequencing and annotation.</title>
        <authorList>
            <consortium name="The Broad Institute Genomics Platform"/>
            <consortium name="The Broad Institute Genome Sequencing Center for Infectious Disease"/>
            <person name="Wu L."/>
            <person name="Ma J."/>
        </authorList>
    </citation>
    <scope>NUCLEOTIDE SEQUENCE [LARGE SCALE GENOMIC DNA]</scope>
    <source>
        <strain evidence="7">CCM 8904</strain>
    </source>
</reference>
<dbReference type="PIRSF" id="PIRSF000102">
    <property type="entry name" value="Lac_mal_DH"/>
    <property type="match status" value="1"/>
</dbReference>
<keyword evidence="7" id="KW-1185">Reference proteome</keyword>
<feature type="domain" description="Lactate/malate dehydrogenase C-terminal" evidence="5">
    <location>
        <begin position="146"/>
        <end position="296"/>
    </location>
</feature>
<dbReference type="PRINTS" id="PR00086">
    <property type="entry name" value="LLDHDRGNASE"/>
</dbReference>
<dbReference type="InterPro" id="IPR001236">
    <property type="entry name" value="Lactate/malate_DH_N"/>
</dbReference>
<comment type="similarity">
    <text evidence="1">Belongs to the LDH/MDH superfamily. LDH family.</text>
</comment>
<accession>A0ABW1RDQ8</accession>
<sequence length="301" mass="32828">MKRIGIIGVGHVGSTVAYTLVRQQLCTELVLFDKNSELTEAERHDLMAGQVGQHSSVKIMTLPVEQVNTCDLVIFAAGDISILQHSTDRFAELNYTKTVVAEWAPRLRANKFTGLILNITNPCDVITQYLQKLTGLPHKRVFGTGTTLDTARMQVTVSEQLAVATDSVTGYVLGEHGNSQFVAWSSVCIAGNGLTERFTQTELDHFEELTSKGAWTTISGKGYTSYGIANQAAVVVAAITTNAHAVLPVTNYAVAEQCYLGHPAVVTREGIERDFTVPLNAAEQEKWRLSVDKIKQMTATI</sequence>
<dbReference type="Pfam" id="PF02866">
    <property type="entry name" value="Ldh_1_C"/>
    <property type="match status" value="1"/>
</dbReference>
<dbReference type="InterPro" id="IPR015955">
    <property type="entry name" value="Lactate_DH/Glyco_Ohase_4_C"/>
</dbReference>
<dbReference type="SUPFAM" id="SSF51735">
    <property type="entry name" value="NAD(P)-binding Rossmann-fold domains"/>
    <property type="match status" value="1"/>
</dbReference>
<evidence type="ECO:0000313" key="7">
    <source>
        <dbReference type="Proteomes" id="UP001596289"/>
    </source>
</evidence>
<protein>
    <submittedName>
        <fullName evidence="6">NAD-binding protein</fullName>
    </submittedName>
</protein>
<dbReference type="Proteomes" id="UP001596289">
    <property type="component" value="Unassembled WGS sequence"/>
</dbReference>
<keyword evidence="2 3" id="KW-0560">Oxidoreductase</keyword>